<dbReference type="GO" id="GO:0016491">
    <property type="term" value="F:oxidoreductase activity"/>
    <property type="evidence" value="ECO:0007669"/>
    <property type="project" value="UniProtKB-KW"/>
</dbReference>
<dbReference type="Pfam" id="PF13561">
    <property type="entry name" value="adh_short_C2"/>
    <property type="match status" value="1"/>
</dbReference>
<keyword evidence="2" id="KW-0521">NADP</keyword>
<keyword evidence="5" id="KW-1185">Reference proteome</keyword>
<gene>
    <name evidence="4" type="ORF">R9X50_00763700</name>
</gene>
<dbReference type="SUPFAM" id="SSF51735">
    <property type="entry name" value="NAD(P)-binding Rossmann-fold domains"/>
    <property type="match status" value="1"/>
</dbReference>
<dbReference type="FunFam" id="3.40.50.720:FF:000084">
    <property type="entry name" value="Short-chain dehydrogenase reductase"/>
    <property type="match status" value="1"/>
</dbReference>
<proteinExistence type="inferred from homology"/>
<evidence type="ECO:0000256" key="2">
    <source>
        <dbReference type="ARBA" id="ARBA00022857"/>
    </source>
</evidence>
<evidence type="ECO:0000256" key="3">
    <source>
        <dbReference type="ARBA" id="ARBA00023002"/>
    </source>
</evidence>
<dbReference type="InterPro" id="IPR036291">
    <property type="entry name" value="NAD(P)-bd_dom_sf"/>
</dbReference>
<organism evidence="4 5">
    <name type="scientific">Acrodontium crateriforme</name>
    <dbReference type="NCBI Taxonomy" id="150365"/>
    <lineage>
        <taxon>Eukaryota</taxon>
        <taxon>Fungi</taxon>
        <taxon>Dikarya</taxon>
        <taxon>Ascomycota</taxon>
        <taxon>Pezizomycotina</taxon>
        <taxon>Dothideomycetes</taxon>
        <taxon>Dothideomycetidae</taxon>
        <taxon>Mycosphaerellales</taxon>
        <taxon>Teratosphaeriaceae</taxon>
        <taxon>Acrodontium</taxon>
    </lineage>
</organism>
<dbReference type="EMBL" id="CP138592">
    <property type="protein sequence ID" value="WPH04742.1"/>
    <property type="molecule type" value="Genomic_DNA"/>
</dbReference>
<name>A0AAQ3ME24_9PEZI</name>
<dbReference type="Gene3D" id="3.40.50.720">
    <property type="entry name" value="NAD(P)-binding Rossmann-like Domain"/>
    <property type="match status" value="1"/>
</dbReference>
<dbReference type="InterPro" id="IPR002347">
    <property type="entry name" value="SDR_fam"/>
</dbReference>
<evidence type="ECO:0000313" key="5">
    <source>
        <dbReference type="Proteomes" id="UP001303373"/>
    </source>
</evidence>
<evidence type="ECO:0000256" key="1">
    <source>
        <dbReference type="ARBA" id="ARBA00006484"/>
    </source>
</evidence>
<protein>
    <submittedName>
        <fullName evidence="4">Uncharacterized protein</fullName>
    </submittedName>
</protein>
<dbReference type="AlphaFoldDB" id="A0AAQ3ME24"/>
<reference evidence="4 5" key="1">
    <citation type="submission" date="2023-11" db="EMBL/GenBank/DDBJ databases">
        <title>An acidophilic fungus is an integral part of prey digestion in a carnivorous sundew plant.</title>
        <authorList>
            <person name="Tsai I.J."/>
        </authorList>
    </citation>
    <scope>NUCLEOTIDE SEQUENCE [LARGE SCALE GENOMIC DNA]</scope>
    <source>
        <strain evidence="4">169a</strain>
    </source>
</reference>
<dbReference type="CDD" id="cd05233">
    <property type="entry name" value="SDR_c"/>
    <property type="match status" value="1"/>
</dbReference>
<accession>A0AAQ3ME24</accession>
<comment type="similarity">
    <text evidence="1">Belongs to the short-chain dehydrogenases/reductases (SDR) family.</text>
</comment>
<dbReference type="PRINTS" id="PR00081">
    <property type="entry name" value="GDHRDH"/>
</dbReference>
<sequence>MTGILLSICSQKIVRMYLGLDKKVVLVTGGSRGIGRATVESFLKEGATVHFCSRTPETVQKANEDLAKKFPDAQAIGVVLDVGDVDKLVQWVERCAQESSRIDVVVANVSSFHTEDVADHWEKTFQTDWMGTWQMIQTAIPHLEKSKGNIVTIASVSGRDIDFTAPGPYGPMKACMIHYTQGLANRIAGRGVRANVLSPGNIFTDVFAEIETGAPEFFKTQLDKNPMGRLGTPAEIADCVVFLASERASFVSGANFVVDGALCTGVQL</sequence>
<evidence type="ECO:0000313" key="4">
    <source>
        <dbReference type="EMBL" id="WPH04742.1"/>
    </source>
</evidence>
<keyword evidence="3" id="KW-0560">Oxidoreductase</keyword>
<dbReference type="PANTHER" id="PTHR43943:SF17">
    <property type="entry name" value="3-PHENYLPROPIONATE-DIHYDRODIOL_CINNAMIC ACID-DIHYDRODIOL DEHYDROGENASE"/>
    <property type="match status" value="1"/>
</dbReference>
<dbReference type="Proteomes" id="UP001303373">
    <property type="component" value="Chromosome 13"/>
</dbReference>
<dbReference type="PANTHER" id="PTHR43943">
    <property type="entry name" value="DEHYDROGENASE/REDUCTASE (SDR FAMILY) MEMBER 4"/>
    <property type="match status" value="1"/>
</dbReference>